<dbReference type="InterPro" id="IPR013525">
    <property type="entry name" value="ABC2_TM"/>
</dbReference>
<feature type="transmembrane region" description="Helical" evidence="5">
    <location>
        <begin position="264"/>
        <end position="286"/>
    </location>
</feature>
<feature type="transmembrane region" description="Helical" evidence="5">
    <location>
        <begin position="33"/>
        <end position="55"/>
    </location>
</feature>
<sequence>MSDQNAEANGSLLADSRLTIARRDIASLSREKTIVLALIIQLFIAAFSSFLVVGLTSLYDPGSVEASGIDVGVSGDVTAELEDAAAAVDGIELTPYTSKDQAMERFQDRSVQGVLHAETVDGQIQVTATVPQGSIESTLVIVQLRSVLEELERTERIDRSEFLESPPVSLPAETSSSPYFGFTYTVLVPLLLFLPPFISGSIAVDAITEEIERGTLELLRVAPVSLSDIVDGKALGMAILAPLQAILWIVLLGANGIAIRNVPALVLLVAATAVLVVVFGIVLGLLTGKRQQAQLLYSVLVIGAFGALALLPEHLATVAAKLAVGSATTVTTATVAGVAVAAVVGYATMRRYVTRIDPERF</sequence>
<dbReference type="eggNOG" id="arCOG01470">
    <property type="taxonomic scope" value="Archaea"/>
</dbReference>
<accession>C7NSM7</accession>
<dbReference type="Proteomes" id="UP000002071">
    <property type="component" value="Chromosome"/>
</dbReference>
<evidence type="ECO:0000256" key="3">
    <source>
        <dbReference type="ARBA" id="ARBA00022989"/>
    </source>
</evidence>
<dbReference type="STRING" id="519442.Huta_2982"/>
<keyword evidence="4 5" id="KW-0472">Membrane</keyword>
<evidence type="ECO:0000313" key="8">
    <source>
        <dbReference type="Proteomes" id="UP000002071"/>
    </source>
</evidence>
<evidence type="ECO:0000256" key="2">
    <source>
        <dbReference type="ARBA" id="ARBA00022692"/>
    </source>
</evidence>
<dbReference type="KEGG" id="hut:Huta_2982"/>
<dbReference type="Pfam" id="PF12698">
    <property type="entry name" value="ABC2_membrane_3"/>
    <property type="match status" value="1"/>
</dbReference>
<protein>
    <submittedName>
        <fullName evidence="7">ABC-type transport system permease protein 2</fullName>
    </submittedName>
</protein>
<dbReference type="GO" id="GO:0016020">
    <property type="term" value="C:membrane"/>
    <property type="evidence" value="ECO:0007669"/>
    <property type="project" value="UniProtKB-SubCell"/>
</dbReference>
<dbReference type="GO" id="GO:0140359">
    <property type="term" value="F:ABC-type transporter activity"/>
    <property type="evidence" value="ECO:0007669"/>
    <property type="project" value="InterPro"/>
</dbReference>
<gene>
    <name evidence="7" type="ordered locus">Huta_2982</name>
</gene>
<feature type="transmembrane region" description="Helical" evidence="5">
    <location>
        <begin position="235"/>
        <end position="258"/>
    </location>
</feature>
<dbReference type="EMBL" id="CP001687">
    <property type="protein sequence ID" value="ACV13143.1"/>
    <property type="molecule type" value="Genomic_DNA"/>
</dbReference>
<dbReference type="HOGENOM" id="CLU_066801_0_0_2"/>
<evidence type="ECO:0000256" key="1">
    <source>
        <dbReference type="ARBA" id="ARBA00004141"/>
    </source>
</evidence>
<keyword evidence="8" id="KW-1185">Reference proteome</keyword>
<proteinExistence type="predicted"/>
<feature type="transmembrane region" description="Helical" evidence="5">
    <location>
        <begin position="293"/>
        <end position="311"/>
    </location>
</feature>
<comment type="subcellular location">
    <subcellularLocation>
        <location evidence="1">Membrane</location>
        <topology evidence="1">Multi-pass membrane protein</topology>
    </subcellularLocation>
</comment>
<organism evidence="7 8">
    <name type="scientific">Halorhabdus utahensis (strain DSM 12940 / JCM 11049 / AX-2)</name>
    <dbReference type="NCBI Taxonomy" id="519442"/>
    <lineage>
        <taxon>Archaea</taxon>
        <taxon>Methanobacteriati</taxon>
        <taxon>Methanobacteriota</taxon>
        <taxon>Stenosarchaea group</taxon>
        <taxon>Halobacteria</taxon>
        <taxon>Halobacteriales</taxon>
        <taxon>Haloarculaceae</taxon>
        <taxon>Halorhabdus</taxon>
    </lineage>
</organism>
<dbReference type="GeneID" id="8385291"/>
<dbReference type="PANTHER" id="PTHR43471:SF1">
    <property type="entry name" value="ABC TRANSPORTER PERMEASE PROTEIN NOSY-RELATED"/>
    <property type="match status" value="1"/>
</dbReference>
<dbReference type="RefSeq" id="WP_015790705.1">
    <property type="nucleotide sequence ID" value="NC_013158.1"/>
</dbReference>
<name>C7NSM7_HALUD</name>
<keyword evidence="3 5" id="KW-1133">Transmembrane helix</keyword>
<evidence type="ECO:0000256" key="5">
    <source>
        <dbReference type="SAM" id="Phobius"/>
    </source>
</evidence>
<reference evidence="7 8" key="1">
    <citation type="journal article" date="2009" name="Stand. Genomic Sci.">
        <title>Complete genome sequence of Halorhabdus utahensis type strain (AX-2).</title>
        <authorList>
            <person name="Anderson I."/>
            <person name="Tindall B.J."/>
            <person name="Pomrenke H."/>
            <person name="Goker M."/>
            <person name="Lapidus A."/>
            <person name="Nolan M."/>
            <person name="Copeland A."/>
            <person name="Glavina Del Rio T."/>
            <person name="Chen F."/>
            <person name="Tice H."/>
            <person name="Cheng J.F."/>
            <person name="Lucas S."/>
            <person name="Chertkov O."/>
            <person name="Bruce D."/>
            <person name="Brettin T."/>
            <person name="Detter J.C."/>
            <person name="Han C."/>
            <person name="Goodwin L."/>
            <person name="Land M."/>
            <person name="Hauser L."/>
            <person name="Chang Y.J."/>
            <person name="Jeffries C.D."/>
            <person name="Pitluck S."/>
            <person name="Pati A."/>
            <person name="Mavromatis K."/>
            <person name="Ivanova N."/>
            <person name="Ovchinnikova G."/>
            <person name="Chen A."/>
            <person name="Palaniappan K."/>
            <person name="Chain P."/>
            <person name="Rohde M."/>
            <person name="Bristow J."/>
            <person name="Eisen J.A."/>
            <person name="Markowitz V."/>
            <person name="Hugenholtz P."/>
            <person name="Kyrpides N.C."/>
            <person name="Klenk H.P."/>
        </authorList>
    </citation>
    <scope>NUCLEOTIDE SEQUENCE [LARGE SCALE GENOMIC DNA]</scope>
    <source>
        <strain evidence="8">DSM 12940 / JCM 11049 / AX-2</strain>
    </source>
</reference>
<feature type="transmembrane region" description="Helical" evidence="5">
    <location>
        <begin position="323"/>
        <end position="347"/>
    </location>
</feature>
<evidence type="ECO:0000313" key="7">
    <source>
        <dbReference type="EMBL" id="ACV13143.1"/>
    </source>
</evidence>
<dbReference type="AlphaFoldDB" id="C7NSM7"/>
<dbReference type="OrthoDB" id="51659at2157"/>
<dbReference type="PANTHER" id="PTHR43471">
    <property type="entry name" value="ABC TRANSPORTER PERMEASE"/>
    <property type="match status" value="1"/>
</dbReference>
<evidence type="ECO:0000256" key="4">
    <source>
        <dbReference type="ARBA" id="ARBA00023136"/>
    </source>
</evidence>
<keyword evidence="2 5" id="KW-0812">Transmembrane</keyword>
<evidence type="ECO:0000259" key="6">
    <source>
        <dbReference type="Pfam" id="PF12698"/>
    </source>
</evidence>
<feature type="transmembrane region" description="Helical" evidence="5">
    <location>
        <begin position="179"/>
        <end position="198"/>
    </location>
</feature>
<feature type="domain" description="ABC-2 type transporter transmembrane" evidence="6">
    <location>
        <begin position="38"/>
        <end position="312"/>
    </location>
</feature>